<dbReference type="GO" id="GO:0016020">
    <property type="term" value="C:membrane"/>
    <property type="evidence" value="ECO:0007669"/>
    <property type="project" value="GOC"/>
</dbReference>
<dbReference type="GO" id="GO:0000036">
    <property type="term" value="F:acyl carrier activity"/>
    <property type="evidence" value="ECO:0007669"/>
    <property type="project" value="UniProtKB-UniRule"/>
</dbReference>
<evidence type="ECO:0000313" key="9">
    <source>
        <dbReference type="EMBL" id="KXZ22646.1"/>
    </source>
</evidence>
<keyword evidence="5 7" id="KW-0443">Lipid metabolism</keyword>
<name>A0A150FB87_9BACI</name>
<dbReference type="STRING" id="1793963.AXI58_07665"/>
<evidence type="ECO:0000259" key="8">
    <source>
        <dbReference type="PROSITE" id="PS50075"/>
    </source>
</evidence>
<dbReference type="SUPFAM" id="SSF47336">
    <property type="entry name" value="ACP-like"/>
    <property type="match status" value="1"/>
</dbReference>
<comment type="caution">
    <text evidence="9">The sequence shown here is derived from an EMBL/GenBank/DDBJ whole genome shotgun (WGS) entry which is preliminary data.</text>
</comment>
<keyword evidence="1 7" id="KW-0596">Phosphopantetheine</keyword>
<sequence length="87" mass="10047">MSLETLISVEKKEKLIGMIAEILEVEPEEIKDDTDLVEELDADSMMALEILASVEKEFQIKIPEEELQKFTTVNNIILIIEERLKEK</sequence>
<comment type="similarity">
    <text evidence="7">Belongs to the acyl carrier protein (ACP) family.</text>
</comment>
<dbReference type="Proteomes" id="UP000075430">
    <property type="component" value="Unassembled WGS sequence"/>
</dbReference>
<evidence type="ECO:0000256" key="7">
    <source>
        <dbReference type="HAMAP-Rule" id="MF_01217"/>
    </source>
</evidence>
<evidence type="ECO:0000256" key="4">
    <source>
        <dbReference type="ARBA" id="ARBA00022832"/>
    </source>
</evidence>
<dbReference type="InterPro" id="IPR009081">
    <property type="entry name" value="PP-bd_ACP"/>
</dbReference>
<dbReference type="InterPro" id="IPR003231">
    <property type="entry name" value="ACP"/>
</dbReference>
<evidence type="ECO:0000256" key="2">
    <source>
        <dbReference type="ARBA" id="ARBA00022516"/>
    </source>
</evidence>
<dbReference type="PANTHER" id="PTHR20863:SF76">
    <property type="entry name" value="CARRIER DOMAIN-CONTAINING PROTEIN"/>
    <property type="match status" value="1"/>
</dbReference>
<evidence type="ECO:0000313" key="10">
    <source>
        <dbReference type="Proteomes" id="UP000075430"/>
    </source>
</evidence>
<feature type="modified residue" description="O-(pantetheine 4'-phosphoryl)serine" evidence="7">
    <location>
        <position position="44"/>
    </location>
</feature>
<reference evidence="10" key="1">
    <citation type="submission" date="2016-02" db="EMBL/GenBank/DDBJ databases">
        <authorList>
            <person name="Dunlap C."/>
        </authorList>
    </citation>
    <scope>NUCLEOTIDE SEQUENCE [LARGE SCALE GENOMIC DNA]</scope>
    <source>
        <strain evidence="10">NRRL B-41092</strain>
    </source>
</reference>
<organism evidence="9 10">
    <name type="scientific">Bacillus nakamurai</name>
    <dbReference type="NCBI Taxonomy" id="1793963"/>
    <lineage>
        <taxon>Bacteria</taxon>
        <taxon>Bacillati</taxon>
        <taxon>Bacillota</taxon>
        <taxon>Bacilli</taxon>
        <taxon>Bacillales</taxon>
        <taxon>Bacillaceae</taxon>
        <taxon>Bacillus</taxon>
    </lineage>
</organism>
<dbReference type="AlphaFoldDB" id="A0A150FB87"/>
<dbReference type="GO" id="GO:0005829">
    <property type="term" value="C:cytosol"/>
    <property type="evidence" value="ECO:0007669"/>
    <property type="project" value="TreeGrafter"/>
</dbReference>
<dbReference type="GO" id="GO:0000035">
    <property type="term" value="F:acyl binding"/>
    <property type="evidence" value="ECO:0007669"/>
    <property type="project" value="TreeGrafter"/>
</dbReference>
<dbReference type="UniPathway" id="UPA00094"/>
<dbReference type="EMBL" id="LSBA01000004">
    <property type="protein sequence ID" value="KXZ22646.1"/>
    <property type="molecule type" value="Genomic_DNA"/>
</dbReference>
<protein>
    <recommendedName>
        <fullName evidence="7">Acyl carrier protein</fullName>
        <shortName evidence="7">ACP</shortName>
    </recommendedName>
</protein>
<feature type="domain" description="Carrier" evidence="8">
    <location>
        <begin position="9"/>
        <end position="84"/>
    </location>
</feature>
<keyword evidence="6 7" id="KW-0275">Fatty acid biosynthesis</keyword>
<comment type="PTM">
    <text evidence="7">4'-phosphopantetheine is transferred from CoA to a specific serine of apo-ACP by AcpS. This modification is essential for activity because fatty acids are bound in thioester linkage to the sulfhydryl of the prosthetic group.</text>
</comment>
<evidence type="ECO:0000256" key="3">
    <source>
        <dbReference type="ARBA" id="ARBA00022553"/>
    </source>
</evidence>
<comment type="pathway">
    <text evidence="7">Lipid metabolism; fatty acid biosynthesis.</text>
</comment>
<comment type="function">
    <text evidence="7">Carrier of the growing fatty acid chain in fatty acid biosynthesis.</text>
</comment>
<gene>
    <name evidence="7" type="primary">acpP</name>
    <name evidence="9" type="ORF">AXI58_07665</name>
</gene>
<dbReference type="OrthoDB" id="2991067at2"/>
<keyword evidence="3 7" id="KW-0597">Phosphoprotein</keyword>
<evidence type="ECO:0000256" key="6">
    <source>
        <dbReference type="ARBA" id="ARBA00023160"/>
    </source>
</evidence>
<dbReference type="GO" id="GO:0009245">
    <property type="term" value="P:lipid A biosynthetic process"/>
    <property type="evidence" value="ECO:0007669"/>
    <property type="project" value="TreeGrafter"/>
</dbReference>
<dbReference type="PANTHER" id="PTHR20863">
    <property type="entry name" value="ACYL CARRIER PROTEIN"/>
    <property type="match status" value="1"/>
</dbReference>
<proteinExistence type="inferred from homology"/>
<keyword evidence="7" id="KW-0963">Cytoplasm</keyword>
<dbReference type="RefSeq" id="WP_061520234.1">
    <property type="nucleotide sequence ID" value="NZ_JAJJBV010000008.1"/>
</dbReference>
<comment type="subcellular location">
    <subcellularLocation>
        <location evidence="7">Cytoplasm</location>
    </subcellularLocation>
</comment>
<keyword evidence="10" id="KW-1185">Reference proteome</keyword>
<dbReference type="Gene3D" id="1.10.1200.10">
    <property type="entry name" value="ACP-like"/>
    <property type="match status" value="1"/>
</dbReference>
<keyword evidence="4 7" id="KW-0276">Fatty acid metabolism</keyword>
<keyword evidence="2 7" id="KW-0444">Lipid biosynthesis</keyword>
<accession>A0A150FB87</accession>
<dbReference type="PROSITE" id="PS50075">
    <property type="entry name" value="CARRIER"/>
    <property type="match status" value="1"/>
</dbReference>
<dbReference type="HAMAP" id="MF_01217">
    <property type="entry name" value="Acyl_carrier"/>
    <property type="match status" value="1"/>
</dbReference>
<dbReference type="Pfam" id="PF00550">
    <property type="entry name" value="PP-binding"/>
    <property type="match status" value="1"/>
</dbReference>
<evidence type="ECO:0000256" key="1">
    <source>
        <dbReference type="ARBA" id="ARBA00022450"/>
    </source>
</evidence>
<dbReference type="InterPro" id="IPR036736">
    <property type="entry name" value="ACP-like_sf"/>
</dbReference>
<evidence type="ECO:0000256" key="5">
    <source>
        <dbReference type="ARBA" id="ARBA00023098"/>
    </source>
</evidence>